<proteinExistence type="predicted"/>
<keyword evidence="2" id="KW-1185">Reference proteome</keyword>
<protein>
    <submittedName>
        <fullName evidence="1">Uncharacterized protein</fullName>
    </submittedName>
</protein>
<gene>
    <name evidence="1" type="ORF">QFC24_001417</name>
</gene>
<dbReference type="Proteomes" id="UP001234202">
    <property type="component" value="Unassembled WGS sequence"/>
</dbReference>
<accession>A0ACC2XT09</accession>
<sequence length="498" mass="53748">MQRQQPLGNLRFTAPLPSIPAFPNGFQTPFPHPHPGFSSSRTNYYPDSIHYLDAQTQAIPPPGYTVSAPPSALTSPALPNEVYFSPFAHEYTSYFSLEATEPPTARRNTPFVHRRSRVVMACTYCRRSNRRRRALTESQDVSPPDNGTENGEIPSVLSKNDVSTSQPLPSPVQPIPGATGQQPPRPLPNANNVRYPRALEGAEQVGHAADSLPPTAEPVRMSSGLGNNIPANSVPGQQMQWALVPVWSPDVTEHVQPSQLTAPMPGFSSGRIMHNHIPSLNIPQMDPSAVYHSVPPYQQGNMGNPFTTGVTPGFMHNSLHLQQVDMHTASMRSCSTAQMPYQTHGIASATNMSSMPHQFSTSAEGQTIGQDTRQPDFAFGFSNLNGPRQPTAYPLESSSTSTSFSSQGFGNAAPVQACGSSVGSPPYTPLPQSTISGYAATGHDMFGQQQEEMKHVYAPAMMRHMPPVTPALASPIKQHNHILAQTGMVGLGIMMPGM</sequence>
<evidence type="ECO:0000313" key="1">
    <source>
        <dbReference type="EMBL" id="KAJ9127180.1"/>
    </source>
</evidence>
<reference evidence="1" key="1">
    <citation type="submission" date="2023-04" db="EMBL/GenBank/DDBJ databases">
        <title>Draft Genome sequencing of Naganishia species isolated from polar environments using Oxford Nanopore Technology.</title>
        <authorList>
            <person name="Leo P."/>
            <person name="Venkateswaran K."/>
        </authorList>
    </citation>
    <scope>NUCLEOTIDE SEQUENCE</scope>
    <source>
        <strain evidence="1">DBVPG 5303</strain>
    </source>
</reference>
<evidence type="ECO:0000313" key="2">
    <source>
        <dbReference type="Proteomes" id="UP001234202"/>
    </source>
</evidence>
<dbReference type="EMBL" id="JASBWV010000003">
    <property type="protein sequence ID" value="KAJ9127180.1"/>
    <property type="molecule type" value="Genomic_DNA"/>
</dbReference>
<organism evidence="1 2">
    <name type="scientific">Naganishia onofrii</name>
    <dbReference type="NCBI Taxonomy" id="1851511"/>
    <lineage>
        <taxon>Eukaryota</taxon>
        <taxon>Fungi</taxon>
        <taxon>Dikarya</taxon>
        <taxon>Basidiomycota</taxon>
        <taxon>Agaricomycotina</taxon>
        <taxon>Tremellomycetes</taxon>
        <taxon>Filobasidiales</taxon>
        <taxon>Filobasidiaceae</taxon>
        <taxon>Naganishia</taxon>
    </lineage>
</organism>
<name>A0ACC2XT09_9TREE</name>
<comment type="caution">
    <text evidence="1">The sequence shown here is derived from an EMBL/GenBank/DDBJ whole genome shotgun (WGS) entry which is preliminary data.</text>
</comment>